<dbReference type="Pfam" id="PF02780">
    <property type="entry name" value="Transketolase_C"/>
    <property type="match status" value="1"/>
</dbReference>
<dbReference type="SUPFAM" id="SSF52518">
    <property type="entry name" value="Thiamin diphosphate-binding fold (THDP-binding)"/>
    <property type="match status" value="2"/>
</dbReference>
<evidence type="ECO:0000256" key="2">
    <source>
        <dbReference type="ARBA" id="ARBA00001964"/>
    </source>
</evidence>
<dbReference type="CDD" id="cd02000">
    <property type="entry name" value="TPP_E1_PDC_ADC_BCADC"/>
    <property type="match status" value="1"/>
</dbReference>
<keyword evidence="13" id="KW-1185">Reference proteome</keyword>
<dbReference type="InterPro" id="IPR009014">
    <property type="entry name" value="Transketo_C/PFOR_II"/>
</dbReference>
<comment type="caution">
    <text evidence="12">The sequence shown here is derived from an EMBL/GenBank/DDBJ whole genome shotgun (WGS) entry which is preliminary data.</text>
</comment>
<dbReference type="Proteomes" id="UP001144805">
    <property type="component" value="Unassembled WGS sequence"/>
</dbReference>
<dbReference type="InterPro" id="IPR005475">
    <property type="entry name" value="Transketolase-like_Pyr-bd"/>
</dbReference>
<sequence length="819" mass="85478">MSAQVMNPAIRAVEIHNPVFRSAAGKTLPRGLTAAALLQLYERMVLLRRFESVAQTACRKGETPGFLHLYIGEEATAVGVCAHLRPSDWITSTHRGHGHALAKGMDPNILMAELFGKRDGCCGGRGGTMHLYDRSTGLFGTNGIVAAGISHAVGAGMSARTQGRDDVGVAFFGDGATNHGGFHESLNFAGIQKAPAVFVCENNLYATATPLASATLNPEIASRAAAYGIPGVAVDGNDVIAVWQVMSEAIARARSGQGPTLIEAKTYRTVGHHEGDPVTGTYRTQAEVDEWAKRDPIKMLRARILDDFAVASTAELDAIDAKIDGIVQQSLEFARKSPEPDPATTALHVYAEPLNPPEALVQAAPTGSQTQSWLDAVRDGIAEEMRRNPHLLYLGEGTGERGGTFAHTKNLWAEFGAHRMIDTPISEQGFTGAAIGASATGTRTIADLMFADFAFEAAGQIVLQGAKLRYMSNGQMNAPMVVRVGSGAVRSAGPHHSGTYHPSWANIPGLIVCMPSTPADAKGLMKTALRAGDPVMMLEPKALFASKGEVPTGEHLVPFGLARIAREGSDITIVAAGQLVHRALEAAEKLAAEGVSAEVIDLRTIMPLDVGTVAKSIAKTHHLLIADEGWGAFGVGAEVAQAMNELAFDDLDAPVGRLHTDAQPHPLAPALERAMLVDADRIVAGAKGVLAGKPPVPKHWRYLGGQLAAAPAAPAPKLAVAPAPAPAPAAAAPAPAASPAGDGEPITMPFGDLTVSEGTIVGWLKAEGDAVKAGDVVAEIETDKAVVEIEAPVDGILGPIEQQKGAVVPMGGRIGSVRR</sequence>
<dbReference type="Gene3D" id="2.40.50.100">
    <property type="match status" value="1"/>
</dbReference>
<dbReference type="Gene3D" id="3.40.50.970">
    <property type="match status" value="2"/>
</dbReference>
<reference evidence="12" key="1">
    <citation type="submission" date="2022-11" db="EMBL/GenBank/DDBJ databases">
        <title>Biodiversity and phylogenetic relationships of bacteria.</title>
        <authorList>
            <person name="Machado R.A.R."/>
            <person name="Bhat A."/>
            <person name="Loulou A."/>
            <person name="Kallel S."/>
        </authorList>
    </citation>
    <scope>NUCLEOTIDE SEQUENCE</scope>
    <source>
        <strain evidence="12">K-TC2</strain>
    </source>
</reference>
<comment type="function">
    <text evidence="3">E1 component of the 2-oxoglutarate dehydrogenase (OGDH) complex which catalyzes the decarboxylation of 2-oxoglutarate, the first step in the conversion of 2-oxoglutarate to succinyl-CoA and CO(2).</text>
</comment>
<feature type="domain" description="Lipoyl-binding" evidence="11">
    <location>
        <begin position="743"/>
        <end position="818"/>
    </location>
</feature>
<proteinExistence type="predicted"/>
<feature type="compositionally biased region" description="Low complexity" evidence="10">
    <location>
        <begin position="723"/>
        <end position="740"/>
    </location>
</feature>
<evidence type="ECO:0000256" key="3">
    <source>
        <dbReference type="ARBA" id="ARBA00003906"/>
    </source>
</evidence>
<dbReference type="CDD" id="cd06849">
    <property type="entry name" value="lipoyl_domain"/>
    <property type="match status" value="1"/>
</dbReference>
<gene>
    <name evidence="12" type="ORF">OSH07_06875</name>
</gene>
<evidence type="ECO:0000256" key="10">
    <source>
        <dbReference type="SAM" id="MobiDB-lite"/>
    </source>
</evidence>
<dbReference type="SUPFAM" id="SSF51230">
    <property type="entry name" value="Single hybrid motif"/>
    <property type="match status" value="1"/>
</dbReference>
<dbReference type="InterPro" id="IPR033248">
    <property type="entry name" value="Transketolase_C"/>
</dbReference>
<evidence type="ECO:0000256" key="4">
    <source>
        <dbReference type="ARBA" id="ARBA00011301"/>
    </source>
</evidence>
<dbReference type="PROSITE" id="PS00189">
    <property type="entry name" value="LIPOYL"/>
    <property type="match status" value="1"/>
</dbReference>
<comment type="cofactor">
    <cofactor evidence="2">
        <name>thiamine diphosphate</name>
        <dbReference type="ChEBI" id="CHEBI:58937"/>
    </cofactor>
</comment>
<dbReference type="Pfam" id="PF00676">
    <property type="entry name" value="E1_dh"/>
    <property type="match status" value="1"/>
</dbReference>
<accession>A0A9X3IKW4</accession>
<feature type="region of interest" description="Disordered" evidence="10">
    <location>
        <begin position="723"/>
        <end position="744"/>
    </location>
</feature>
<comment type="cofactor">
    <cofactor evidence="1">
        <name>(R)-lipoate</name>
        <dbReference type="ChEBI" id="CHEBI:83088"/>
    </cofactor>
</comment>
<dbReference type="InterPro" id="IPR029061">
    <property type="entry name" value="THDP-binding"/>
</dbReference>
<evidence type="ECO:0000259" key="11">
    <source>
        <dbReference type="PROSITE" id="PS50968"/>
    </source>
</evidence>
<evidence type="ECO:0000313" key="13">
    <source>
        <dbReference type="Proteomes" id="UP001144805"/>
    </source>
</evidence>
<dbReference type="InterPro" id="IPR001017">
    <property type="entry name" value="DH_E1"/>
</dbReference>
<dbReference type="InterPro" id="IPR011053">
    <property type="entry name" value="Single_hybrid_motif"/>
</dbReference>
<dbReference type="FunFam" id="3.40.50.920:FF:000001">
    <property type="entry name" value="Pyruvate dehydrogenase E1 beta subunit"/>
    <property type="match status" value="1"/>
</dbReference>
<evidence type="ECO:0000256" key="5">
    <source>
        <dbReference type="ARBA" id="ARBA00013321"/>
    </source>
</evidence>
<dbReference type="Gene3D" id="3.40.50.920">
    <property type="match status" value="1"/>
</dbReference>
<dbReference type="SUPFAM" id="SSF52922">
    <property type="entry name" value="TK C-terminal domain-like"/>
    <property type="match status" value="1"/>
</dbReference>
<keyword evidence="7" id="KW-0560">Oxidoreductase</keyword>
<keyword evidence="8" id="KW-0786">Thiamine pyrophosphate</keyword>
<name>A0A9X3IKW4_9HYPH</name>
<dbReference type="Pfam" id="PF02779">
    <property type="entry name" value="Transket_pyr"/>
    <property type="match status" value="1"/>
</dbReference>
<organism evidence="12 13">
    <name type="scientific">Kaistia nematophila</name>
    <dbReference type="NCBI Taxonomy" id="2994654"/>
    <lineage>
        <taxon>Bacteria</taxon>
        <taxon>Pseudomonadati</taxon>
        <taxon>Pseudomonadota</taxon>
        <taxon>Alphaproteobacteria</taxon>
        <taxon>Hyphomicrobiales</taxon>
        <taxon>Kaistiaceae</taxon>
        <taxon>Kaistia</taxon>
    </lineage>
</organism>
<dbReference type="Pfam" id="PF00364">
    <property type="entry name" value="Biotin_lipoyl"/>
    <property type="match status" value="1"/>
</dbReference>
<dbReference type="PANTHER" id="PTHR43257:SF2">
    <property type="entry name" value="PYRUVATE DEHYDROGENASE E1 COMPONENT SUBUNIT BETA"/>
    <property type="match status" value="1"/>
</dbReference>
<dbReference type="PANTHER" id="PTHR43257">
    <property type="entry name" value="PYRUVATE DEHYDROGENASE E1 COMPONENT BETA SUBUNIT"/>
    <property type="match status" value="1"/>
</dbReference>
<dbReference type="InterPro" id="IPR000089">
    <property type="entry name" value="Biotin_lipoyl"/>
</dbReference>
<dbReference type="InterPro" id="IPR003016">
    <property type="entry name" value="2-oxoA_DH_lipoyl-BS"/>
</dbReference>
<dbReference type="GO" id="GO:0016624">
    <property type="term" value="F:oxidoreductase activity, acting on the aldehyde or oxo group of donors, disulfide as acceptor"/>
    <property type="evidence" value="ECO:0007669"/>
    <property type="project" value="InterPro"/>
</dbReference>
<evidence type="ECO:0000313" key="12">
    <source>
        <dbReference type="EMBL" id="MCX5568911.1"/>
    </source>
</evidence>
<comment type="subunit">
    <text evidence="4">Homodimer. Part of the 2-oxoglutarate dehydrogenase (OGDH) complex composed of E1 (2-oxoglutarate dehydrogenase), E2 (dihydrolipoamide succinyltransferase) and E3 (dihydrolipoamide dehydrogenase); the complex contains multiple copies of the three enzymatic components (E1, E2 and E3).</text>
</comment>
<dbReference type="PROSITE" id="PS50968">
    <property type="entry name" value="BIOTINYL_LIPOYL"/>
    <property type="match status" value="1"/>
</dbReference>
<evidence type="ECO:0000256" key="6">
    <source>
        <dbReference type="ARBA" id="ARBA00022823"/>
    </source>
</evidence>
<evidence type="ECO:0000256" key="8">
    <source>
        <dbReference type="ARBA" id="ARBA00023052"/>
    </source>
</evidence>
<dbReference type="AlphaFoldDB" id="A0A9X3IKW4"/>
<dbReference type="RefSeq" id="WP_266337865.1">
    <property type="nucleotide sequence ID" value="NZ_JAPKNK010000002.1"/>
</dbReference>
<keyword evidence="6" id="KW-0450">Lipoyl</keyword>
<dbReference type="EMBL" id="JAPKNK010000002">
    <property type="protein sequence ID" value="MCX5568911.1"/>
    <property type="molecule type" value="Genomic_DNA"/>
</dbReference>
<evidence type="ECO:0000256" key="1">
    <source>
        <dbReference type="ARBA" id="ARBA00001938"/>
    </source>
</evidence>
<dbReference type="SMART" id="SM00861">
    <property type="entry name" value="Transket_pyr"/>
    <property type="match status" value="1"/>
</dbReference>
<protein>
    <recommendedName>
        <fullName evidence="5">2-oxoglutarate dehydrogenase E1 component</fullName>
    </recommendedName>
    <alternativeName>
        <fullName evidence="9">Alpha-ketoglutarate dehydrogenase</fullName>
    </alternativeName>
</protein>
<evidence type="ECO:0000256" key="7">
    <source>
        <dbReference type="ARBA" id="ARBA00023002"/>
    </source>
</evidence>
<evidence type="ECO:0000256" key="9">
    <source>
        <dbReference type="ARBA" id="ARBA00030680"/>
    </source>
</evidence>